<evidence type="ECO:0000313" key="2">
    <source>
        <dbReference type="EMBL" id="KXT12860.1"/>
    </source>
</evidence>
<proteinExistence type="predicted"/>
<dbReference type="EMBL" id="LFZO01000137">
    <property type="protein sequence ID" value="KXT12860.1"/>
    <property type="molecule type" value="Genomic_DNA"/>
</dbReference>
<feature type="compositionally biased region" description="Polar residues" evidence="1">
    <location>
        <begin position="14"/>
        <end position="26"/>
    </location>
</feature>
<name>A0A139IDR2_9PEZI</name>
<feature type="region of interest" description="Disordered" evidence="1">
    <location>
        <begin position="1"/>
        <end position="38"/>
    </location>
</feature>
<evidence type="ECO:0000313" key="3">
    <source>
        <dbReference type="Proteomes" id="UP000073492"/>
    </source>
</evidence>
<protein>
    <recommendedName>
        <fullName evidence="4">Major facilitator superfamily (MFS) profile domain-containing protein</fullName>
    </recommendedName>
</protein>
<feature type="compositionally biased region" description="Basic and acidic residues" evidence="1">
    <location>
        <begin position="1"/>
        <end position="12"/>
    </location>
</feature>
<keyword evidence="3" id="KW-1185">Reference proteome</keyword>
<dbReference type="OrthoDB" id="6770063at2759"/>
<dbReference type="Proteomes" id="UP000073492">
    <property type="component" value="Unassembled WGS sequence"/>
</dbReference>
<sequence>MDNEARLEEGIPSKDSSAEPSTSDFNHQQEKWKHREFNEQTHYVPPSTIITIFLACSTVDFLALMDQTTLAASLTIVSNALDAGDEQAWISGAYFV</sequence>
<gene>
    <name evidence="2" type="ORF">AC579_5381</name>
</gene>
<dbReference type="AlphaFoldDB" id="A0A139IDR2"/>
<evidence type="ECO:0000256" key="1">
    <source>
        <dbReference type="SAM" id="MobiDB-lite"/>
    </source>
</evidence>
<reference evidence="2 3" key="1">
    <citation type="submission" date="2015-07" db="EMBL/GenBank/DDBJ databases">
        <title>Comparative genomics of the Sigatoka disease complex on banana suggests a link between parallel evolutionary changes in Pseudocercospora fijiensis and Pseudocercospora eumusae and increased virulence on the banana host.</title>
        <authorList>
            <person name="Chang T.-C."/>
            <person name="Salvucci A."/>
            <person name="Crous P.W."/>
            <person name="Stergiopoulos I."/>
        </authorList>
    </citation>
    <scope>NUCLEOTIDE SEQUENCE [LARGE SCALE GENOMIC DNA]</scope>
    <source>
        <strain evidence="2 3">CBS 116634</strain>
    </source>
</reference>
<comment type="caution">
    <text evidence="2">The sequence shown here is derived from an EMBL/GenBank/DDBJ whole genome shotgun (WGS) entry which is preliminary data.</text>
</comment>
<evidence type="ECO:0008006" key="4">
    <source>
        <dbReference type="Google" id="ProtNLM"/>
    </source>
</evidence>
<feature type="compositionally biased region" description="Basic and acidic residues" evidence="1">
    <location>
        <begin position="27"/>
        <end position="38"/>
    </location>
</feature>
<accession>A0A139IDR2</accession>
<organism evidence="2 3">
    <name type="scientific">Pseudocercospora musae</name>
    <dbReference type="NCBI Taxonomy" id="113226"/>
    <lineage>
        <taxon>Eukaryota</taxon>
        <taxon>Fungi</taxon>
        <taxon>Dikarya</taxon>
        <taxon>Ascomycota</taxon>
        <taxon>Pezizomycotina</taxon>
        <taxon>Dothideomycetes</taxon>
        <taxon>Dothideomycetidae</taxon>
        <taxon>Mycosphaerellales</taxon>
        <taxon>Mycosphaerellaceae</taxon>
        <taxon>Pseudocercospora</taxon>
    </lineage>
</organism>